<evidence type="ECO:0000313" key="1">
    <source>
        <dbReference type="EMBL" id="CAF2746995.1"/>
    </source>
</evidence>
<dbReference type="EMBL" id="CAJNVT010000171">
    <property type="protein sequence ID" value="CAF2746995.1"/>
    <property type="molecule type" value="Genomic_DNA"/>
</dbReference>
<organism evidence="1 2">
    <name type="scientific">Lepeophtheirus salmonis</name>
    <name type="common">Salmon louse</name>
    <name type="synonym">Caligus salmonis</name>
    <dbReference type="NCBI Taxonomy" id="72036"/>
    <lineage>
        <taxon>Eukaryota</taxon>
        <taxon>Metazoa</taxon>
        <taxon>Ecdysozoa</taxon>
        <taxon>Arthropoda</taxon>
        <taxon>Crustacea</taxon>
        <taxon>Multicrustacea</taxon>
        <taxon>Hexanauplia</taxon>
        <taxon>Copepoda</taxon>
        <taxon>Siphonostomatoida</taxon>
        <taxon>Caligidae</taxon>
        <taxon>Lepeophtheirus</taxon>
    </lineage>
</organism>
<protein>
    <submittedName>
        <fullName evidence="1">(salmon louse) hypothetical protein</fullName>
    </submittedName>
</protein>
<comment type="caution">
    <text evidence="1">The sequence shown here is derived from an EMBL/GenBank/DDBJ whole genome shotgun (WGS) entry which is preliminary data.</text>
</comment>
<reference evidence="1" key="1">
    <citation type="submission" date="2021-02" db="EMBL/GenBank/DDBJ databases">
        <authorList>
            <person name="Bekaert M."/>
        </authorList>
    </citation>
    <scope>NUCLEOTIDE SEQUENCE</scope>
    <source>
        <strain evidence="1">IoA-00</strain>
    </source>
</reference>
<keyword evidence="2" id="KW-1185">Reference proteome</keyword>
<dbReference type="AlphaFoldDB" id="A0A817FDK3"/>
<name>A0A817FDK3_LEPSM</name>
<accession>A0A817FDK3</accession>
<gene>
    <name evidence="1" type="ORF">LSAA_338</name>
</gene>
<proteinExistence type="predicted"/>
<sequence length="168" mass="19124">MIKSHIVTSAVPWSDQVQHDASLGFSLGVHWPTFLYIPGFSKHNLIGISSHPPPPVLSFQFGIRGFLMNEIESFSEISRTLILKKFNYSEWAFVITIPILEDKISRVLSLISRSEVCTLIPGILRYSWSVVLGLRGQLISVRRQRFLALGNLAHKMRTLFCCWFPHSV</sequence>
<evidence type="ECO:0000313" key="2">
    <source>
        <dbReference type="Proteomes" id="UP000675881"/>
    </source>
</evidence>
<dbReference type="Proteomes" id="UP000675881">
    <property type="component" value="Unassembled WGS sequence"/>
</dbReference>